<dbReference type="AlphaFoldDB" id="A0AAV6VLH8"/>
<comment type="similarity">
    <text evidence="10">Belongs to the Sp1 C2H2-type zinc-finger protein family.</text>
</comment>
<evidence type="ECO:0000256" key="4">
    <source>
        <dbReference type="ARBA" id="ARBA00022771"/>
    </source>
</evidence>
<feature type="compositionally biased region" description="Low complexity" evidence="12">
    <location>
        <begin position="512"/>
        <end position="541"/>
    </location>
</feature>
<keyword evidence="2" id="KW-0479">Metal-binding</keyword>
<keyword evidence="15" id="KW-1185">Reference proteome</keyword>
<evidence type="ECO:0000256" key="2">
    <source>
        <dbReference type="ARBA" id="ARBA00022723"/>
    </source>
</evidence>
<feature type="region of interest" description="Disordered" evidence="12">
    <location>
        <begin position="1"/>
        <end position="64"/>
    </location>
</feature>
<protein>
    <recommendedName>
        <fullName evidence="13">C2H2-type domain-containing protein</fullName>
    </recommendedName>
</protein>
<dbReference type="FunFam" id="3.30.160.60:FF:000061">
    <property type="entry name" value="Transcription factor Sp3"/>
    <property type="match status" value="1"/>
</dbReference>
<name>A0AAV6VLH8_9ARAC</name>
<dbReference type="SUPFAM" id="SSF57667">
    <property type="entry name" value="beta-beta-alpha zinc fingers"/>
    <property type="match status" value="2"/>
</dbReference>
<keyword evidence="7" id="KW-0238">DNA-binding</keyword>
<evidence type="ECO:0000259" key="13">
    <source>
        <dbReference type="PROSITE" id="PS50157"/>
    </source>
</evidence>
<feature type="compositionally biased region" description="Low complexity" evidence="12">
    <location>
        <begin position="329"/>
        <end position="368"/>
    </location>
</feature>
<evidence type="ECO:0000256" key="9">
    <source>
        <dbReference type="ARBA" id="ARBA00023242"/>
    </source>
</evidence>
<keyword evidence="6" id="KW-0805">Transcription regulation</keyword>
<comment type="caution">
    <text evidence="14">The sequence shown here is derived from an EMBL/GenBank/DDBJ whole genome shotgun (WGS) entry which is preliminary data.</text>
</comment>
<keyword evidence="5" id="KW-0862">Zinc</keyword>
<dbReference type="SMART" id="SM00355">
    <property type="entry name" value="ZnF_C2H2"/>
    <property type="match status" value="3"/>
</dbReference>
<dbReference type="PROSITE" id="PS50157">
    <property type="entry name" value="ZINC_FINGER_C2H2_2"/>
    <property type="match status" value="3"/>
</dbReference>
<feature type="compositionally biased region" description="Pro residues" evidence="12">
    <location>
        <begin position="49"/>
        <end position="58"/>
    </location>
</feature>
<evidence type="ECO:0000256" key="3">
    <source>
        <dbReference type="ARBA" id="ARBA00022737"/>
    </source>
</evidence>
<keyword evidence="4 11" id="KW-0863">Zinc-finger</keyword>
<feature type="compositionally biased region" description="Low complexity" evidence="12">
    <location>
        <begin position="683"/>
        <end position="692"/>
    </location>
</feature>
<dbReference type="GO" id="GO:0000978">
    <property type="term" value="F:RNA polymerase II cis-regulatory region sequence-specific DNA binding"/>
    <property type="evidence" value="ECO:0007669"/>
    <property type="project" value="TreeGrafter"/>
</dbReference>
<dbReference type="PROSITE" id="PS00028">
    <property type="entry name" value="ZINC_FINGER_C2H2_1"/>
    <property type="match status" value="3"/>
</dbReference>
<feature type="region of interest" description="Disordered" evidence="12">
    <location>
        <begin position="665"/>
        <end position="698"/>
    </location>
</feature>
<feature type="domain" description="C2H2-type" evidence="13">
    <location>
        <begin position="608"/>
        <end position="637"/>
    </location>
</feature>
<dbReference type="EMBL" id="JAFNEN010000070">
    <property type="protein sequence ID" value="KAG8196391.1"/>
    <property type="molecule type" value="Genomic_DNA"/>
</dbReference>
<feature type="compositionally biased region" description="Polar residues" evidence="12">
    <location>
        <begin position="1"/>
        <end position="26"/>
    </location>
</feature>
<evidence type="ECO:0000256" key="10">
    <source>
        <dbReference type="ARBA" id="ARBA00038409"/>
    </source>
</evidence>
<evidence type="ECO:0000256" key="5">
    <source>
        <dbReference type="ARBA" id="ARBA00022833"/>
    </source>
</evidence>
<keyword evidence="9" id="KW-0539">Nucleus</keyword>
<dbReference type="GO" id="GO:0000981">
    <property type="term" value="F:DNA-binding transcription factor activity, RNA polymerase II-specific"/>
    <property type="evidence" value="ECO:0007669"/>
    <property type="project" value="TreeGrafter"/>
</dbReference>
<evidence type="ECO:0000256" key="6">
    <source>
        <dbReference type="ARBA" id="ARBA00023015"/>
    </source>
</evidence>
<dbReference type="FunFam" id="3.30.160.60:FF:000014">
    <property type="entry name" value="Transcription factor Sp3"/>
    <property type="match status" value="1"/>
</dbReference>
<gene>
    <name evidence="14" type="ORF">JTE90_009029</name>
</gene>
<evidence type="ECO:0000313" key="15">
    <source>
        <dbReference type="Proteomes" id="UP000827092"/>
    </source>
</evidence>
<evidence type="ECO:0000313" key="14">
    <source>
        <dbReference type="EMBL" id="KAG8196391.1"/>
    </source>
</evidence>
<dbReference type="Pfam" id="PF00096">
    <property type="entry name" value="zf-C2H2"/>
    <property type="match status" value="2"/>
</dbReference>
<organism evidence="14 15">
    <name type="scientific">Oedothorax gibbosus</name>
    <dbReference type="NCBI Taxonomy" id="931172"/>
    <lineage>
        <taxon>Eukaryota</taxon>
        <taxon>Metazoa</taxon>
        <taxon>Ecdysozoa</taxon>
        <taxon>Arthropoda</taxon>
        <taxon>Chelicerata</taxon>
        <taxon>Arachnida</taxon>
        <taxon>Araneae</taxon>
        <taxon>Araneomorphae</taxon>
        <taxon>Entelegynae</taxon>
        <taxon>Araneoidea</taxon>
        <taxon>Linyphiidae</taxon>
        <taxon>Erigoninae</taxon>
        <taxon>Oedothorax</taxon>
    </lineage>
</organism>
<evidence type="ECO:0000256" key="1">
    <source>
        <dbReference type="ARBA" id="ARBA00004123"/>
    </source>
</evidence>
<evidence type="ECO:0000256" key="12">
    <source>
        <dbReference type="SAM" id="MobiDB-lite"/>
    </source>
</evidence>
<evidence type="ECO:0000256" key="8">
    <source>
        <dbReference type="ARBA" id="ARBA00023163"/>
    </source>
</evidence>
<proteinExistence type="inferred from homology"/>
<dbReference type="InterPro" id="IPR013087">
    <property type="entry name" value="Znf_C2H2_type"/>
</dbReference>
<dbReference type="PANTHER" id="PTHR23235">
    <property type="entry name" value="KRUEPPEL-LIKE TRANSCRIPTION FACTOR"/>
    <property type="match status" value="1"/>
</dbReference>
<feature type="region of interest" description="Disordered" evidence="12">
    <location>
        <begin position="322"/>
        <end position="368"/>
    </location>
</feature>
<dbReference type="InterPro" id="IPR036236">
    <property type="entry name" value="Znf_C2H2_sf"/>
</dbReference>
<keyword evidence="8" id="KW-0804">Transcription</keyword>
<sequence>MTSVATRKQTQEYVVPTSNSQETQPSPLALLAATCSKIGSPSDEGASPPGGPPSPPKQPTNQQQVLQATGEIIAIPFQPQTVGVLNPDGTVTQVTGVNQQTAGTANVHVSGNVAALKNLPTVGASAQPNNAAQNAQVFAQQGQIINPGGNITYNVIPQQIQNIQIDGQDAIYIPTMPQTFQISGNQIIQSPGGQAFLRNGPNVVPTSVQQNVLQGMQNVTIRQGNVVQTVQLPMPIQQTIPVQVPISTASGHTVLQTIHVPIQTMQGMQGANVLQSQGQPITLNVPAHMLSQLAQQMPIAQIGQQGQVQQLQIGTPIHMSQANNSQAATTTTWTTTSGTSVISSTDANSGANQANSSSNAQQQQQQQQQPMQIANIQLSNGQVVQGQVSQILGAANAAGWGWPNSPISVQSLAGLRPANVIQLQSLPIAGLPGVQVQGGQAQQIIANAQTLQSLGINAANVIAANAQQQMAPLSPIQAMQAGTQIITQQLQQDPNDPTKWQVVATAANPSVNTTPQPAPAASAQATSTTSTSTESPSSNSEIAAGRRMRRVACTCPNCRDNDGSLCRNGAETTKKKQHICHVPGCSKVYGKTSHLRAHLRWHTGERPFVCSWMFCGKRFTRSDELQRHRRTHTGEKRFQCAECLKRFMRSDHLSKHLKTHLTKRNSMSDIKSEGEITDDMAPDSCDMSMSVDMDPDNDLSINENVVESSQNV</sequence>
<dbReference type="Gene3D" id="3.30.160.60">
    <property type="entry name" value="Classic Zinc Finger"/>
    <property type="match status" value="3"/>
</dbReference>
<dbReference type="FunFam" id="3.30.160.60:FF:000624">
    <property type="entry name" value="zinc finger protein 697"/>
    <property type="match status" value="1"/>
</dbReference>
<feature type="region of interest" description="Disordered" evidence="12">
    <location>
        <begin position="509"/>
        <end position="545"/>
    </location>
</feature>
<feature type="domain" description="C2H2-type" evidence="13">
    <location>
        <begin position="578"/>
        <end position="607"/>
    </location>
</feature>
<reference evidence="14 15" key="1">
    <citation type="journal article" date="2022" name="Nat. Ecol. Evol.">
        <title>A masculinizing supergene underlies an exaggerated male reproductive morph in a spider.</title>
        <authorList>
            <person name="Hendrickx F."/>
            <person name="De Corte Z."/>
            <person name="Sonet G."/>
            <person name="Van Belleghem S.M."/>
            <person name="Kostlbacher S."/>
            <person name="Vangestel C."/>
        </authorList>
    </citation>
    <scope>NUCLEOTIDE SEQUENCE [LARGE SCALE GENOMIC DNA]</scope>
    <source>
        <strain evidence="14">W744_W776</strain>
    </source>
</reference>
<accession>A0AAV6VLH8</accession>
<feature type="domain" description="C2H2-type" evidence="13">
    <location>
        <begin position="638"/>
        <end position="665"/>
    </location>
</feature>
<dbReference type="GO" id="GO:0005634">
    <property type="term" value="C:nucleus"/>
    <property type="evidence" value="ECO:0007669"/>
    <property type="project" value="UniProtKB-SubCell"/>
</dbReference>
<keyword evidence="3" id="KW-0677">Repeat</keyword>
<evidence type="ECO:0000256" key="7">
    <source>
        <dbReference type="ARBA" id="ARBA00023125"/>
    </source>
</evidence>
<comment type="subcellular location">
    <subcellularLocation>
        <location evidence="1">Nucleus</location>
    </subcellularLocation>
</comment>
<evidence type="ECO:0000256" key="11">
    <source>
        <dbReference type="PROSITE-ProRule" id="PRU00042"/>
    </source>
</evidence>
<dbReference type="Proteomes" id="UP000827092">
    <property type="component" value="Unassembled WGS sequence"/>
</dbReference>
<dbReference type="GO" id="GO:0008270">
    <property type="term" value="F:zinc ion binding"/>
    <property type="evidence" value="ECO:0007669"/>
    <property type="project" value="UniProtKB-KW"/>
</dbReference>
<dbReference type="PANTHER" id="PTHR23235:SF170">
    <property type="entry name" value="FI01014P-RELATED"/>
    <property type="match status" value="1"/>
</dbReference>